<accession>A0A6H2C4D0</accession>
<dbReference type="InterPro" id="IPR014710">
    <property type="entry name" value="RmlC-like_jellyroll"/>
</dbReference>
<dbReference type="KEGG" id="dfs:HGD76_20440"/>
<proteinExistence type="predicted"/>
<evidence type="ECO:0000313" key="2">
    <source>
        <dbReference type="EMBL" id="QJB46191.1"/>
    </source>
</evidence>
<dbReference type="AlphaFoldDB" id="A0A6H2C4D0"/>
<dbReference type="PROSITE" id="PS51184">
    <property type="entry name" value="JMJC"/>
    <property type="match status" value="1"/>
</dbReference>
<reference evidence="2 3" key="1">
    <citation type="submission" date="2020-04" db="EMBL/GenBank/DDBJ databases">
        <title>Genome-Wide Identification of 5-Methylcytosine Sites in Bacterial Genomes By High-Throughput Sequencing of MspJI Restriction Fragments.</title>
        <authorList>
            <person name="Wu V."/>
        </authorList>
    </citation>
    <scope>NUCLEOTIDE SEQUENCE [LARGE SCALE GENOMIC DNA]</scope>
    <source>
        <strain evidence="2 3">CCAP 1403/13f</strain>
    </source>
</reference>
<dbReference type="InterPro" id="IPR041667">
    <property type="entry name" value="Cupin_8"/>
</dbReference>
<dbReference type="Gene3D" id="2.60.120.10">
    <property type="entry name" value="Jelly Rolls"/>
    <property type="match status" value="1"/>
</dbReference>
<dbReference type="RefSeq" id="WP_168696851.1">
    <property type="nucleotide sequence ID" value="NZ_CP051206.1"/>
</dbReference>
<dbReference type="EMBL" id="CP051206">
    <property type="protein sequence ID" value="QJB46191.1"/>
    <property type="molecule type" value="Genomic_DNA"/>
</dbReference>
<dbReference type="Pfam" id="PF13621">
    <property type="entry name" value="Cupin_8"/>
    <property type="match status" value="1"/>
</dbReference>
<dbReference type="SUPFAM" id="SSF51197">
    <property type="entry name" value="Clavaminate synthase-like"/>
    <property type="match status" value="1"/>
</dbReference>
<dbReference type="SMART" id="SM00558">
    <property type="entry name" value="JmjC"/>
    <property type="match status" value="1"/>
</dbReference>
<sequence>MKDWVFPVADVPELRGKQALSVNFMEQTKPVVLRNYLENVQEFAPDADIWSGINGRVTVMSPENAVVTRRAGKPGNNVIVEMKVTEIFERISGLGNHPPILEEDERYYIFGNLAPAKLIDQVRWPQEAMNSDRSMYITASGVLTKAHYDRHAGFLIHMYGKKHVLLLSPKYFQQLYPIHDSLTGEDRRSLVNLRSPDLKAHPRVLELEAMETVLEPGDMLFIPSNWWHEIETIGTNISMRANVENELFFHLEEILSSLEKCSQLISTLPLEQRIFICERTKVGLNQLTNG</sequence>
<evidence type="ECO:0000313" key="3">
    <source>
        <dbReference type="Proteomes" id="UP000502433"/>
    </source>
</evidence>
<protein>
    <recommendedName>
        <fullName evidence="1">JmjC domain-containing protein</fullName>
    </recommendedName>
</protein>
<organism evidence="2 3">
    <name type="scientific">Dolichospermum flos-aquae CCAP 1403/13F</name>
    <dbReference type="NCBI Taxonomy" id="315271"/>
    <lineage>
        <taxon>Bacteria</taxon>
        <taxon>Bacillati</taxon>
        <taxon>Cyanobacteriota</taxon>
        <taxon>Cyanophyceae</taxon>
        <taxon>Nostocales</taxon>
        <taxon>Aphanizomenonaceae</taxon>
        <taxon>Dolichospermum</taxon>
    </lineage>
</organism>
<dbReference type="Proteomes" id="UP000502433">
    <property type="component" value="Chromosome"/>
</dbReference>
<dbReference type="InterPro" id="IPR003347">
    <property type="entry name" value="JmjC_dom"/>
</dbReference>
<evidence type="ECO:0000259" key="1">
    <source>
        <dbReference type="PROSITE" id="PS51184"/>
    </source>
</evidence>
<dbReference type="PANTHER" id="PTHR12461:SF105">
    <property type="entry name" value="HYPOXIA-INDUCIBLE FACTOR 1-ALPHA INHIBITOR"/>
    <property type="match status" value="1"/>
</dbReference>
<name>A0A6H2C4D0_DOLFA</name>
<gene>
    <name evidence="2" type="ORF">HGD76_20440</name>
</gene>
<dbReference type="PANTHER" id="PTHR12461">
    <property type="entry name" value="HYPOXIA-INDUCIBLE FACTOR 1 ALPHA INHIBITOR-RELATED"/>
    <property type="match status" value="1"/>
</dbReference>
<feature type="domain" description="JmjC" evidence="1">
    <location>
        <begin position="102"/>
        <end position="260"/>
    </location>
</feature>
<reference evidence="2 3" key="2">
    <citation type="submission" date="2020-04" db="EMBL/GenBank/DDBJ databases">
        <authorList>
            <person name="Fomenkov A."/>
            <person name="Anton B.P."/>
            <person name="Roberts R.J."/>
        </authorList>
    </citation>
    <scope>NUCLEOTIDE SEQUENCE [LARGE SCALE GENOMIC DNA]</scope>
    <source>
        <strain evidence="2 3">CCAP 1403/13f</strain>
    </source>
</reference>